<dbReference type="Pfam" id="PF17922">
    <property type="entry name" value="TetR_C_17"/>
    <property type="match status" value="1"/>
</dbReference>
<evidence type="ECO:0000313" key="6">
    <source>
        <dbReference type="EMBL" id="MBU5485114.1"/>
    </source>
</evidence>
<evidence type="ECO:0000313" key="7">
    <source>
        <dbReference type="Proteomes" id="UP000726170"/>
    </source>
</evidence>
<dbReference type="InterPro" id="IPR041612">
    <property type="entry name" value="YfiR_C"/>
</dbReference>
<reference evidence="6 7" key="1">
    <citation type="submission" date="2021-06" db="EMBL/GenBank/DDBJ databases">
        <authorList>
            <person name="Sun Q."/>
            <person name="Li D."/>
        </authorList>
    </citation>
    <scope>NUCLEOTIDE SEQUENCE [LARGE SCALE GENOMIC DNA]</scope>
    <source>
        <strain evidence="6 7">MSJ-11</strain>
    </source>
</reference>
<keyword evidence="2 4" id="KW-0238">DNA-binding</keyword>
<keyword evidence="7" id="KW-1185">Reference proteome</keyword>
<evidence type="ECO:0000256" key="4">
    <source>
        <dbReference type="PROSITE-ProRule" id="PRU00335"/>
    </source>
</evidence>
<keyword evidence="3" id="KW-0804">Transcription</keyword>
<comment type="caution">
    <text evidence="6">The sequence shown here is derived from an EMBL/GenBank/DDBJ whole genome shotgun (WGS) entry which is preliminary data.</text>
</comment>
<dbReference type="InterPro" id="IPR001647">
    <property type="entry name" value="HTH_TetR"/>
</dbReference>
<organism evidence="6 7">
    <name type="scientific">Clostridium mobile</name>
    <dbReference type="NCBI Taxonomy" id="2841512"/>
    <lineage>
        <taxon>Bacteria</taxon>
        <taxon>Bacillati</taxon>
        <taxon>Bacillota</taxon>
        <taxon>Clostridia</taxon>
        <taxon>Eubacteriales</taxon>
        <taxon>Clostridiaceae</taxon>
        <taxon>Clostridium</taxon>
    </lineage>
</organism>
<sequence length="207" mass="24198">MSPKVSDEYKKEKKVQLLQAAREVFIKKGYIHATMQDIMDEAGVSRGALYAYFNNIDHVFMEVLRFDDEEMLYFFEPNSESLLWSQLTKWLKKQQKAIEAINNSLVLARAEFFLSSNYMKDKDNFPYIKERYDMTVKAISTVIQKGIDKGEFHPRISPESIARYFISYLNGLMLDTFQLGPEVTNVQKQLTTLIFSLEEMLCPIKEE</sequence>
<evidence type="ECO:0000256" key="1">
    <source>
        <dbReference type="ARBA" id="ARBA00023015"/>
    </source>
</evidence>
<evidence type="ECO:0000256" key="3">
    <source>
        <dbReference type="ARBA" id="ARBA00023163"/>
    </source>
</evidence>
<evidence type="ECO:0000259" key="5">
    <source>
        <dbReference type="PROSITE" id="PS50977"/>
    </source>
</evidence>
<gene>
    <name evidence="6" type="ORF">KQI86_12290</name>
</gene>
<proteinExistence type="predicted"/>
<dbReference type="EMBL" id="JAHLQF010000003">
    <property type="protein sequence ID" value="MBU5485114.1"/>
    <property type="molecule type" value="Genomic_DNA"/>
</dbReference>
<protein>
    <submittedName>
        <fullName evidence="6">TetR family transcriptional regulator</fullName>
    </submittedName>
</protein>
<dbReference type="PANTHER" id="PTHR47506">
    <property type="entry name" value="TRANSCRIPTIONAL REGULATORY PROTEIN"/>
    <property type="match status" value="1"/>
</dbReference>
<feature type="domain" description="HTH tetR-type" evidence="5">
    <location>
        <begin position="11"/>
        <end position="71"/>
    </location>
</feature>
<dbReference type="PANTHER" id="PTHR47506:SF6">
    <property type="entry name" value="HTH-TYPE TRANSCRIPTIONAL REPRESSOR NEMR"/>
    <property type="match status" value="1"/>
</dbReference>
<dbReference type="Proteomes" id="UP000726170">
    <property type="component" value="Unassembled WGS sequence"/>
</dbReference>
<evidence type="ECO:0000256" key="2">
    <source>
        <dbReference type="ARBA" id="ARBA00023125"/>
    </source>
</evidence>
<dbReference type="PROSITE" id="PS50977">
    <property type="entry name" value="HTH_TETR_2"/>
    <property type="match status" value="1"/>
</dbReference>
<name>A0ABS6EIQ9_9CLOT</name>
<dbReference type="RefSeq" id="WP_216439685.1">
    <property type="nucleotide sequence ID" value="NZ_JAHLQF010000003.1"/>
</dbReference>
<accession>A0ABS6EIQ9</accession>
<dbReference type="Pfam" id="PF00440">
    <property type="entry name" value="TetR_N"/>
    <property type="match status" value="1"/>
</dbReference>
<feature type="DNA-binding region" description="H-T-H motif" evidence="4">
    <location>
        <begin position="34"/>
        <end position="53"/>
    </location>
</feature>
<keyword evidence="1" id="KW-0805">Transcription regulation</keyword>